<comment type="caution">
    <text evidence="2">The sequence shown here is derived from an EMBL/GenBank/DDBJ whole genome shotgun (WGS) entry which is preliminary data.</text>
</comment>
<evidence type="ECO:0000313" key="3">
    <source>
        <dbReference type="Proteomes" id="UP000251891"/>
    </source>
</evidence>
<reference evidence="2 3" key="1">
    <citation type="submission" date="2018-06" db="EMBL/GenBank/DDBJ databases">
        <title>Actinomadura craniellae sp. nov. isolated from marine sponge Craniella sp.</title>
        <authorList>
            <person name="Li L."/>
            <person name="Xu Q.H."/>
            <person name="Lin H.W."/>
            <person name="Lu Y.H."/>
        </authorList>
    </citation>
    <scope>NUCLEOTIDE SEQUENCE [LARGE SCALE GENOMIC DNA]</scope>
    <source>
        <strain evidence="2 3">LHW63021</strain>
    </source>
</reference>
<protein>
    <submittedName>
        <fullName evidence="2">Uncharacterized protein</fullName>
    </submittedName>
</protein>
<feature type="region of interest" description="Disordered" evidence="1">
    <location>
        <begin position="68"/>
        <end position="90"/>
    </location>
</feature>
<proteinExistence type="predicted"/>
<dbReference type="AlphaFoldDB" id="A0A365H8K3"/>
<name>A0A365H8K3_9ACTN</name>
<evidence type="ECO:0000313" key="2">
    <source>
        <dbReference type="EMBL" id="RAY15435.1"/>
    </source>
</evidence>
<dbReference type="EMBL" id="QLYX01000004">
    <property type="protein sequence ID" value="RAY15435.1"/>
    <property type="molecule type" value="Genomic_DNA"/>
</dbReference>
<dbReference type="Proteomes" id="UP000251891">
    <property type="component" value="Unassembled WGS sequence"/>
</dbReference>
<evidence type="ECO:0000256" key="1">
    <source>
        <dbReference type="SAM" id="MobiDB-lite"/>
    </source>
</evidence>
<dbReference type="OrthoDB" id="4309379at2"/>
<gene>
    <name evidence="2" type="ORF">DPM19_12145</name>
</gene>
<keyword evidence="3" id="KW-1185">Reference proteome</keyword>
<organism evidence="2 3">
    <name type="scientific">Actinomadura craniellae</name>
    <dbReference type="NCBI Taxonomy" id="2231787"/>
    <lineage>
        <taxon>Bacteria</taxon>
        <taxon>Bacillati</taxon>
        <taxon>Actinomycetota</taxon>
        <taxon>Actinomycetes</taxon>
        <taxon>Streptosporangiales</taxon>
        <taxon>Thermomonosporaceae</taxon>
        <taxon>Actinomadura</taxon>
    </lineage>
</organism>
<dbReference type="RefSeq" id="WP_111866426.1">
    <property type="nucleotide sequence ID" value="NZ_QLYX01000004.1"/>
</dbReference>
<sequence length="168" mass="18202">MSEPRPEWADDCCVVCPAQQLGPGRFDVAPRPLPHHAFESGQRVDTYTGVPVCVHPFRVGLPPGAYASAGEPVPGPPTETAEPVRRPPADGGWRLHVPREVFIPAPEHLELPDRAEDLEGWMVALLRTAPDAAMASALRQAETIAAERFPGGQVVAALRRVLATELRR</sequence>
<accession>A0A365H8K3</accession>